<dbReference type="EMBL" id="KB296704">
    <property type="protein sequence ID" value="ELU11411.1"/>
    <property type="molecule type" value="Genomic_DNA"/>
</dbReference>
<keyword evidence="1" id="KW-0732">Signal</keyword>
<accession>R7V4X4</accession>
<feature type="chain" id="PRO_5008788702" description="C-type lectin domain-containing protein" evidence="1">
    <location>
        <begin position="21"/>
        <end position="187"/>
    </location>
</feature>
<evidence type="ECO:0000313" key="2">
    <source>
        <dbReference type="EMBL" id="ELU11411.1"/>
    </source>
</evidence>
<dbReference type="Gene3D" id="3.10.100.10">
    <property type="entry name" value="Mannose-Binding Protein A, subunit A"/>
    <property type="match status" value="1"/>
</dbReference>
<evidence type="ECO:0000313" key="3">
    <source>
        <dbReference type="EnsemblMetazoa" id="CapteP221740"/>
    </source>
</evidence>
<dbReference type="EnsemblMetazoa" id="CapteT221740">
    <property type="protein sequence ID" value="CapteP221740"/>
    <property type="gene ID" value="CapteG221740"/>
</dbReference>
<evidence type="ECO:0008006" key="5">
    <source>
        <dbReference type="Google" id="ProtNLM"/>
    </source>
</evidence>
<feature type="signal peptide" evidence="1">
    <location>
        <begin position="1"/>
        <end position="20"/>
    </location>
</feature>
<dbReference type="AlphaFoldDB" id="R7V4X4"/>
<reference evidence="2 4" key="2">
    <citation type="journal article" date="2013" name="Nature">
        <title>Insights into bilaterian evolution from three spiralian genomes.</title>
        <authorList>
            <person name="Simakov O."/>
            <person name="Marletaz F."/>
            <person name="Cho S.J."/>
            <person name="Edsinger-Gonzales E."/>
            <person name="Havlak P."/>
            <person name="Hellsten U."/>
            <person name="Kuo D.H."/>
            <person name="Larsson T."/>
            <person name="Lv J."/>
            <person name="Arendt D."/>
            <person name="Savage R."/>
            <person name="Osoegawa K."/>
            <person name="de Jong P."/>
            <person name="Grimwood J."/>
            <person name="Chapman J.A."/>
            <person name="Shapiro H."/>
            <person name="Aerts A."/>
            <person name="Otillar R.P."/>
            <person name="Terry A.Y."/>
            <person name="Boore J.L."/>
            <person name="Grigoriev I.V."/>
            <person name="Lindberg D.R."/>
            <person name="Seaver E.C."/>
            <person name="Weisblat D.A."/>
            <person name="Putnam N.H."/>
            <person name="Rokhsar D.S."/>
        </authorList>
    </citation>
    <scope>NUCLEOTIDE SEQUENCE</scope>
    <source>
        <strain evidence="2 4">I ESC-2004</strain>
    </source>
</reference>
<organism evidence="2">
    <name type="scientific">Capitella teleta</name>
    <name type="common">Polychaete worm</name>
    <dbReference type="NCBI Taxonomy" id="283909"/>
    <lineage>
        <taxon>Eukaryota</taxon>
        <taxon>Metazoa</taxon>
        <taxon>Spiralia</taxon>
        <taxon>Lophotrochozoa</taxon>
        <taxon>Annelida</taxon>
        <taxon>Polychaeta</taxon>
        <taxon>Sedentaria</taxon>
        <taxon>Scolecida</taxon>
        <taxon>Capitellidae</taxon>
        <taxon>Capitella</taxon>
    </lineage>
</organism>
<dbReference type="InterPro" id="IPR016187">
    <property type="entry name" value="CTDL_fold"/>
</dbReference>
<keyword evidence="4" id="KW-1185">Reference proteome</keyword>
<dbReference type="CDD" id="cd00037">
    <property type="entry name" value="CLECT"/>
    <property type="match status" value="1"/>
</dbReference>
<dbReference type="SUPFAM" id="SSF56436">
    <property type="entry name" value="C-type lectin-like"/>
    <property type="match status" value="1"/>
</dbReference>
<evidence type="ECO:0000313" key="4">
    <source>
        <dbReference type="Proteomes" id="UP000014760"/>
    </source>
</evidence>
<name>R7V4X4_CAPTE</name>
<dbReference type="Proteomes" id="UP000014760">
    <property type="component" value="Unassembled WGS sequence"/>
</dbReference>
<dbReference type="HOGENOM" id="CLU_1580007_0_0_1"/>
<reference evidence="4" key="1">
    <citation type="submission" date="2012-12" db="EMBL/GenBank/DDBJ databases">
        <authorList>
            <person name="Hellsten U."/>
            <person name="Grimwood J."/>
            <person name="Chapman J.A."/>
            <person name="Shapiro H."/>
            <person name="Aerts A."/>
            <person name="Otillar R.P."/>
            <person name="Terry A.Y."/>
            <person name="Boore J.L."/>
            <person name="Simakov O."/>
            <person name="Marletaz F."/>
            <person name="Cho S.-J."/>
            <person name="Edsinger-Gonzales E."/>
            <person name="Havlak P."/>
            <person name="Kuo D.-H."/>
            <person name="Larsson T."/>
            <person name="Lv J."/>
            <person name="Arendt D."/>
            <person name="Savage R."/>
            <person name="Osoegawa K."/>
            <person name="de Jong P."/>
            <person name="Lindberg D.R."/>
            <person name="Seaver E.C."/>
            <person name="Weisblat D.A."/>
            <person name="Putnam N.H."/>
            <person name="Grigoriev I.V."/>
            <person name="Rokhsar D.S."/>
        </authorList>
    </citation>
    <scope>NUCLEOTIDE SEQUENCE</scope>
    <source>
        <strain evidence="4">I ESC-2004</strain>
    </source>
</reference>
<evidence type="ECO:0000256" key="1">
    <source>
        <dbReference type="SAM" id="SignalP"/>
    </source>
</evidence>
<proteinExistence type="predicted"/>
<sequence length="187" mass="20975">MGLSHGVVLIFSTVISLTGSASVNLPYGGWHQNGDTCYKALLVFSTTRIQAESMCRWYSASLASITNGSTYDFLVKYVDGLQPEHNDGLPEGHPVAELWWTSGSRRGDDWYWGKRPSDEVMKDSPWLQLDSQYCRKCYFPLMEAKESTAVVLANFDGEYGFANVPDTNEYDFPYPLCEKPCVNLLGD</sequence>
<reference evidence="3" key="3">
    <citation type="submission" date="2015-06" db="UniProtKB">
        <authorList>
            <consortium name="EnsemblMetazoa"/>
        </authorList>
    </citation>
    <scope>IDENTIFICATION</scope>
</reference>
<dbReference type="EMBL" id="AMQN01005749">
    <property type="status" value="NOT_ANNOTATED_CDS"/>
    <property type="molecule type" value="Genomic_DNA"/>
</dbReference>
<dbReference type="InterPro" id="IPR016186">
    <property type="entry name" value="C-type_lectin-like/link_sf"/>
</dbReference>
<protein>
    <recommendedName>
        <fullName evidence="5">C-type lectin domain-containing protein</fullName>
    </recommendedName>
</protein>
<gene>
    <name evidence="2" type="ORF">CAPTEDRAFT_221740</name>
</gene>